<sequence>MRTEPLTAQTWPDLENLFGRAGASNGCWCMYWRLGPRYHERPRAENREELASSGRGLLAYDGDLAVGWCLLAPRAELAWLARARYVAPVDDLPVWSAPCFFVRRSHRGQGVTGVLIDAAVEAAGAAGAPALEAYPVDTSVAGHTRNLFPGVASAFERRGFAVVARRAPDRPVMRFPLTGPDRS</sequence>
<dbReference type="Proteomes" id="UP000635606">
    <property type="component" value="Unassembled WGS sequence"/>
</dbReference>
<dbReference type="PROSITE" id="PS51186">
    <property type="entry name" value="GNAT"/>
    <property type="match status" value="1"/>
</dbReference>
<dbReference type="AlphaFoldDB" id="A0A8J4E977"/>
<keyword evidence="3" id="KW-1185">Reference proteome</keyword>
<organism evidence="2 3">
    <name type="scientific">Virgisporangium ochraceum</name>
    <dbReference type="NCBI Taxonomy" id="65505"/>
    <lineage>
        <taxon>Bacteria</taxon>
        <taxon>Bacillati</taxon>
        <taxon>Actinomycetota</taxon>
        <taxon>Actinomycetes</taxon>
        <taxon>Micromonosporales</taxon>
        <taxon>Micromonosporaceae</taxon>
        <taxon>Virgisporangium</taxon>
    </lineage>
</organism>
<dbReference type="EMBL" id="BOPH01000022">
    <property type="protein sequence ID" value="GIJ66925.1"/>
    <property type="molecule type" value="Genomic_DNA"/>
</dbReference>
<feature type="domain" description="N-acetyltransferase" evidence="1">
    <location>
        <begin position="1"/>
        <end position="178"/>
    </location>
</feature>
<dbReference type="RefSeq" id="WP_203926894.1">
    <property type="nucleotide sequence ID" value="NZ_BOPH01000022.1"/>
</dbReference>
<gene>
    <name evidence="2" type="ORF">Voc01_018420</name>
</gene>
<dbReference type="Pfam" id="PF00583">
    <property type="entry name" value="Acetyltransf_1"/>
    <property type="match status" value="1"/>
</dbReference>
<evidence type="ECO:0000313" key="3">
    <source>
        <dbReference type="Proteomes" id="UP000635606"/>
    </source>
</evidence>
<evidence type="ECO:0000313" key="2">
    <source>
        <dbReference type="EMBL" id="GIJ66925.1"/>
    </source>
</evidence>
<evidence type="ECO:0000259" key="1">
    <source>
        <dbReference type="PROSITE" id="PS51186"/>
    </source>
</evidence>
<dbReference type="GO" id="GO:0016747">
    <property type="term" value="F:acyltransferase activity, transferring groups other than amino-acyl groups"/>
    <property type="evidence" value="ECO:0007669"/>
    <property type="project" value="InterPro"/>
</dbReference>
<protein>
    <submittedName>
        <fullName evidence="2">N-acetyltransferase GCN5</fullName>
    </submittedName>
</protein>
<name>A0A8J4E977_9ACTN</name>
<dbReference type="InterPro" id="IPR000182">
    <property type="entry name" value="GNAT_dom"/>
</dbReference>
<comment type="caution">
    <text evidence="2">The sequence shown here is derived from an EMBL/GenBank/DDBJ whole genome shotgun (WGS) entry which is preliminary data.</text>
</comment>
<reference evidence="2" key="1">
    <citation type="submission" date="2021-01" db="EMBL/GenBank/DDBJ databases">
        <title>Whole genome shotgun sequence of Virgisporangium ochraceum NBRC 16418.</title>
        <authorList>
            <person name="Komaki H."/>
            <person name="Tamura T."/>
        </authorList>
    </citation>
    <scope>NUCLEOTIDE SEQUENCE</scope>
    <source>
        <strain evidence="2">NBRC 16418</strain>
    </source>
</reference>
<dbReference type="InterPro" id="IPR016181">
    <property type="entry name" value="Acyl_CoA_acyltransferase"/>
</dbReference>
<accession>A0A8J4E977</accession>
<dbReference type="SUPFAM" id="SSF55729">
    <property type="entry name" value="Acyl-CoA N-acyltransferases (Nat)"/>
    <property type="match status" value="1"/>
</dbReference>
<proteinExistence type="predicted"/>
<dbReference type="Gene3D" id="3.40.630.30">
    <property type="match status" value="1"/>
</dbReference>